<evidence type="ECO:0000256" key="7">
    <source>
        <dbReference type="SAM" id="MobiDB-lite"/>
    </source>
</evidence>
<dbReference type="InterPro" id="IPR049402">
    <property type="entry name" value="DZF_dom_C"/>
</dbReference>
<keyword evidence="3" id="KW-0238">DNA-binding</keyword>
<dbReference type="InterPro" id="IPR049401">
    <property type="entry name" value="DZF_dom_N"/>
</dbReference>
<dbReference type="STRING" id="6183.A0A3Q0KND6"/>
<dbReference type="Gene3D" id="1.10.1410.40">
    <property type="match status" value="1"/>
</dbReference>
<keyword evidence="2" id="KW-0805">Transcription regulation</keyword>
<keyword evidence="9" id="KW-1185">Reference proteome</keyword>
<dbReference type="InterPro" id="IPR043519">
    <property type="entry name" value="NT_sf"/>
</dbReference>
<organism evidence="9 10">
    <name type="scientific">Schistosoma mansoni</name>
    <name type="common">Blood fluke</name>
    <dbReference type="NCBI Taxonomy" id="6183"/>
    <lineage>
        <taxon>Eukaryota</taxon>
        <taxon>Metazoa</taxon>
        <taxon>Spiralia</taxon>
        <taxon>Lophotrochozoa</taxon>
        <taxon>Platyhelminthes</taxon>
        <taxon>Trematoda</taxon>
        <taxon>Digenea</taxon>
        <taxon>Strigeidida</taxon>
        <taxon>Schistosomatoidea</taxon>
        <taxon>Schistosomatidae</taxon>
        <taxon>Schistosoma</taxon>
    </lineage>
</organism>
<reference evidence="10" key="2">
    <citation type="submission" date="2018-12" db="UniProtKB">
        <authorList>
            <consortium name="WormBaseParasite"/>
        </authorList>
    </citation>
    <scope>IDENTIFICATION</scope>
    <source>
        <strain evidence="10">Puerto Rican</strain>
    </source>
</reference>
<feature type="domain" description="DZF" evidence="8">
    <location>
        <begin position="20"/>
        <end position="371"/>
    </location>
</feature>
<sequence length="401" mass="44961">MAVRTQQRAPYRRSNPSQTGPFTPQFPLDLVMLEPNLIIPADDQKLLQCLLDHHGKLTPSPDSQHALSNLNNRICEILDNIIVNPSIFESGQLDHVRSVGSFKLNTWLNGSCISDLACVFRTLPTLEAVQNLASFVRRQLTSNNSPAEHVNSKVELESYGFSVASGDYMVQVLITTTPMNLNRTSPDIHISLTAQKIALASIRHLRWAEENATHTTVKVLIRILKDFRRRFRGFAYMNSWLIDLLAHYVVMNNPSRQPLPLNHAFRRVFHLLASGFLLPSSTGLIDPCEQGNVRLHSLMSLAEQDEICCTAQVLLRILNYGGYSSLFTHSDLDAASREQLLKVSTKSIDNLSILEWPEPVALHSQQITENGNGLPNSNHHRLLRIDIAKHHLLGTASVEII</sequence>
<protein>
    <submittedName>
        <fullName evidence="10">Interleukin enhancer binding factor, putative</fullName>
    </submittedName>
</protein>
<evidence type="ECO:0000256" key="3">
    <source>
        <dbReference type="ARBA" id="ARBA00023125"/>
    </source>
</evidence>
<dbReference type="Pfam" id="PF20965">
    <property type="entry name" value="DZF_C"/>
    <property type="match status" value="1"/>
</dbReference>
<evidence type="ECO:0000313" key="10">
    <source>
        <dbReference type="WBParaSite" id="Smp_141000.1"/>
    </source>
</evidence>
<dbReference type="PROSITE" id="PS51703">
    <property type="entry name" value="DZF"/>
    <property type="match status" value="1"/>
</dbReference>
<evidence type="ECO:0000256" key="4">
    <source>
        <dbReference type="ARBA" id="ARBA00023159"/>
    </source>
</evidence>
<dbReference type="PANTHER" id="PTHR46447:SF1">
    <property type="entry name" value="INTERLEUKIN ENHANCER-BINDING FACTOR 2"/>
    <property type="match status" value="1"/>
</dbReference>
<dbReference type="PANTHER" id="PTHR46447">
    <property type="entry name" value="INTERLEUKIN ENHANCER-BINDING FACTOR"/>
    <property type="match status" value="1"/>
</dbReference>
<evidence type="ECO:0000256" key="6">
    <source>
        <dbReference type="ARBA" id="ARBA00023242"/>
    </source>
</evidence>
<evidence type="ECO:0000256" key="1">
    <source>
        <dbReference type="ARBA" id="ARBA00004123"/>
    </source>
</evidence>
<keyword evidence="5" id="KW-0804">Transcription</keyword>
<proteinExistence type="predicted"/>
<feature type="region of interest" description="Disordered" evidence="7">
    <location>
        <begin position="1"/>
        <end position="22"/>
    </location>
</feature>
<dbReference type="ExpressionAtlas" id="A0A3Q0KND6">
    <property type="expression patterns" value="baseline"/>
</dbReference>
<dbReference type="SMART" id="SM00572">
    <property type="entry name" value="DZF"/>
    <property type="match status" value="1"/>
</dbReference>
<name>A0A3Q0KND6_SCHMA</name>
<dbReference type="GO" id="GO:0071013">
    <property type="term" value="C:catalytic step 2 spliceosome"/>
    <property type="evidence" value="ECO:0007669"/>
    <property type="project" value="TreeGrafter"/>
</dbReference>
<dbReference type="GO" id="GO:0045893">
    <property type="term" value="P:positive regulation of DNA-templated transcription"/>
    <property type="evidence" value="ECO:0007669"/>
    <property type="project" value="TreeGrafter"/>
</dbReference>
<dbReference type="GO" id="GO:0003677">
    <property type="term" value="F:DNA binding"/>
    <property type="evidence" value="ECO:0007669"/>
    <property type="project" value="UniProtKB-KW"/>
</dbReference>
<accession>A0A3Q0KND6</accession>
<dbReference type="InterPro" id="IPR052134">
    <property type="entry name" value="ILF2"/>
</dbReference>
<evidence type="ECO:0000256" key="2">
    <source>
        <dbReference type="ARBA" id="ARBA00023015"/>
    </source>
</evidence>
<comment type="subcellular location">
    <subcellularLocation>
        <location evidence="1">Nucleus</location>
    </subcellularLocation>
</comment>
<keyword evidence="6" id="KW-0539">Nucleus</keyword>
<dbReference type="PROSITE" id="PS50152">
    <property type="entry name" value="25A_SYNTH_3"/>
    <property type="match status" value="1"/>
</dbReference>
<dbReference type="WBParaSite" id="Smp_141000.1">
    <property type="protein sequence ID" value="Smp_141000.1"/>
    <property type="gene ID" value="Smp_141000"/>
</dbReference>
<dbReference type="AlphaFoldDB" id="A0A3Q0KND6"/>
<dbReference type="InterPro" id="IPR006561">
    <property type="entry name" value="DZF_dom"/>
</dbReference>
<dbReference type="Proteomes" id="UP000008854">
    <property type="component" value="Unassembled WGS sequence"/>
</dbReference>
<keyword evidence="4" id="KW-0010">Activator</keyword>
<dbReference type="SUPFAM" id="SSF81301">
    <property type="entry name" value="Nucleotidyltransferase"/>
    <property type="match status" value="1"/>
</dbReference>
<reference evidence="9" key="1">
    <citation type="journal article" date="2012" name="PLoS Negl. Trop. Dis.">
        <title>A systematically improved high quality genome and transcriptome of the human blood fluke Schistosoma mansoni.</title>
        <authorList>
            <person name="Protasio A.V."/>
            <person name="Tsai I.J."/>
            <person name="Babbage A."/>
            <person name="Nichol S."/>
            <person name="Hunt M."/>
            <person name="Aslett M.A."/>
            <person name="De Silva N."/>
            <person name="Velarde G.S."/>
            <person name="Anderson T.J."/>
            <person name="Clark R.C."/>
            <person name="Davidson C."/>
            <person name="Dillon G.P."/>
            <person name="Holroyd N.E."/>
            <person name="LoVerde P.T."/>
            <person name="Lloyd C."/>
            <person name="McQuillan J."/>
            <person name="Oliveira G."/>
            <person name="Otto T.D."/>
            <person name="Parker-Manuel S.J."/>
            <person name="Quail M.A."/>
            <person name="Wilson R.A."/>
            <person name="Zerlotini A."/>
            <person name="Dunne D.W."/>
            <person name="Berriman M."/>
        </authorList>
    </citation>
    <scope>NUCLEOTIDE SEQUENCE [LARGE SCALE GENOMIC DNA]</scope>
    <source>
        <strain evidence="9">Puerto Rican</strain>
    </source>
</reference>
<dbReference type="Gene3D" id="3.30.460.10">
    <property type="entry name" value="Beta Polymerase, domain 2"/>
    <property type="match status" value="1"/>
</dbReference>
<dbReference type="Pfam" id="PF07528">
    <property type="entry name" value="DZF_N"/>
    <property type="match status" value="1"/>
</dbReference>
<evidence type="ECO:0000256" key="5">
    <source>
        <dbReference type="ARBA" id="ARBA00023163"/>
    </source>
</evidence>
<dbReference type="GO" id="GO:0003725">
    <property type="term" value="F:double-stranded RNA binding"/>
    <property type="evidence" value="ECO:0007669"/>
    <property type="project" value="TreeGrafter"/>
</dbReference>
<dbReference type="FunCoup" id="A0A3Q0KND6">
    <property type="interactions" value="1714"/>
</dbReference>
<evidence type="ECO:0000259" key="8">
    <source>
        <dbReference type="PROSITE" id="PS51703"/>
    </source>
</evidence>
<dbReference type="InParanoid" id="A0A3Q0KND6"/>
<evidence type="ECO:0000313" key="9">
    <source>
        <dbReference type="Proteomes" id="UP000008854"/>
    </source>
</evidence>